<keyword evidence="1" id="KW-1185">Reference proteome</keyword>
<proteinExistence type="predicted"/>
<evidence type="ECO:0000313" key="1">
    <source>
        <dbReference type="Proteomes" id="UP000887569"/>
    </source>
</evidence>
<name>A0A915ACK2_PARUN</name>
<protein>
    <submittedName>
        <fullName evidence="2">Uncharacterized protein</fullName>
    </submittedName>
</protein>
<reference evidence="2" key="1">
    <citation type="submission" date="2022-11" db="UniProtKB">
        <authorList>
            <consortium name="WormBaseParasite"/>
        </authorList>
    </citation>
    <scope>IDENTIFICATION</scope>
</reference>
<sequence>MAYPKEIPPVEVPKIDDLLAEQTASLEEQIDKFDRQLTATKKDTNRPLIELMVEEELETEGDREKQMVAFDKEVNRSSDESASTALVTQKEREKKISFLLRE</sequence>
<dbReference type="WBParaSite" id="PgR004_g067_t01">
    <property type="protein sequence ID" value="PgR004_g067_t01"/>
    <property type="gene ID" value="PgR004_g067"/>
</dbReference>
<accession>A0A915ACK2</accession>
<dbReference type="Proteomes" id="UP000887569">
    <property type="component" value="Unplaced"/>
</dbReference>
<organism evidence="1 2">
    <name type="scientific">Parascaris univalens</name>
    <name type="common">Nematode worm</name>
    <dbReference type="NCBI Taxonomy" id="6257"/>
    <lineage>
        <taxon>Eukaryota</taxon>
        <taxon>Metazoa</taxon>
        <taxon>Ecdysozoa</taxon>
        <taxon>Nematoda</taxon>
        <taxon>Chromadorea</taxon>
        <taxon>Rhabditida</taxon>
        <taxon>Spirurina</taxon>
        <taxon>Ascaridomorpha</taxon>
        <taxon>Ascaridoidea</taxon>
        <taxon>Ascarididae</taxon>
        <taxon>Parascaris</taxon>
    </lineage>
</organism>
<evidence type="ECO:0000313" key="2">
    <source>
        <dbReference type="WBParaSite" id="PgR004_g067_t01"/>
    </source>
</evidence>
<dbReference type="AlphaFoldDB" id="A0A915ACK2"/>